<reference evidence="1" key="1">
    <citation type="journal article" date="2020" name="Nature">
        <title>Giant virus diversity and host interactions through global metagenomics.</title>
        <authorList>
            <person name="Schulz F."/>
            <person name="Roux S."/>
            <person name="Paez-Espino D."/>
            <person name="Jungbluth S."/>
            <person name="Walsh D.A."/>
            <person name="Denef V.J."/>
            <person name="McMahon K.D."/>
            <person name="Konstantinidis K.T."/>
            <person name="Eloe-Fadrosh E.A."/>
            <person name="Kyrpides N.C."/>
            <person name="Woyke T."/>
        </authorList>
    </citation>
    <scope>NUCLEOTIDE SEQUENCE</scope>
    <source>
        <strain evidence="1">GVMAG-S-1016713-169</strain>
    </source>
</reference>
<protein>
    <submittedName>
        <fullName evidence="1">Uncharacterized protein</fullName>
    </submittedName>
</protein>
<sequence length="128" mass="15164">MKSQKNKLPCGDVGRIINSFISHTHPDAENWQRNYRQTMYDNRDTHKALKQINSQVFLIASNNFNRKYIHALLFPDWRRKLKSSYNKLNEKEKSVVNIGGLPKSWYPQKAIPKFIRIYRNTSFFSTVS</sequence>
<dbReference type="EMBL" id="MN740576">
    <property type="protein sequence ID" value="QHU34645.1"/>
    <property type="molecule type" value="Genomic_DNA"/>
</dbReference>
<evidence type="ECO:0000313" key="1">
    <source>
        <dbReference type="EMBL" id="QHU34645.1"/>
    </source>
</evidence>
<organism evidence="1">
    <name type="scientific">viral metagenome</name>
    <dbReference type="NCBI Taxonomy" id="1070528"/>
    <lineage>
        <taxon>unclassified sequences</taxon>
        <taxon>metagenomes</taxon>
        <taxon>organismal metagenomes</taxon>
    </lineage>
</organism>
<proteinExistence type="predicted"/>
<accession>A0A6C0LX77</accession>
<dbReference type="AlphaFoldDB" id="A0A6C0LX77"/>
<name>A0A6C0LX77_9ZZZZ</name>